<keyword evidence="7 8" id="KW-0009">Actin-binding</keyword>
<dbReference type="Pfam" id="PF00063">
    <property type="entry name" value="Myosin_head"/>
    <property type="match status" value="1"/>
</dbReference>
<dbReference type="Gene3D" id="3.40.850.10">
    <property type="entry name" value="Kinesin motor domain"/>
    <property type="match status" value="1"/>
</dbReference>
<dbReference type="Pfam" id="PF01843">
    <property type="entry name" value="DIL"/>
    <property type="match status" value="1"/>
</dbReference>
<evidence type="ECO:0000256" key="6">
    <source>
        <dbReference type="ARBA" id="ARBA00023175"/>
    </source>
</evidence>
<keyword evidence="2 8" id="KW-0547">Nucleotide-binding</keyword>
<dbReference type="PANTHER" id="PTHR13140">
    <property type="entry name" value="MYOSIN"/>
    <property type="match status" value="1"/>
</dbReference>
<dbReference type="CDD" id="cd23767">
    <property type="entry name" value="IQCD"/>
    <property type="match status" value="1"/>
</dbReference>
<dbReference type="Proteomes" id="UP000274922">
    <property type="component" value="Unassembled WGS sequence"/>
</dbReference>
<dbReference type="InterPro" id="IPR036961">
    <property type="entry name" value="Kinesin_motor_dom_sf"/>
</dbReference>
<dbReference type="PROSITE" id="PS51126">
    <property type="entry name" value="DILUTE"/>
    <property type="match status" value="1"/>
</dbReference>
<dbReference type="STRING" id="1555241.A0A4P9X2P3"/>
<dbReference type="Gene3D" id="1.10.287.1490">
    <property type="match status" value="1"/>
</dbReference>
<dbReference type="SUPFAM" id="SSF50084">
    <property type="entry name" value="Myosin S1 fragment, N-terminal domain"/>
    <property type="match status" value="1"/>
</dbReference>
<evidence type="ECO:0000256" key="4">
    <source>
        <dbReference type="ARBA" id="ARBA00023054"/>
    </source>
</evidence>
<evidence type="ECO:0000313" key="13">
    <source>
        <dbReference type="Proteomes" id="UP000274922"/>
    </source>
</evidence>
<dbReference type="GO" id="GO:0016020">
    <property type="term" value="C:membrane"/>
    <property type="evidence" value="ECO:0007669"/>
    <property type="project" value="TreeGrafter"/>
</dbReference>
<evidence type="ECO:0000259" key="10">
    <source>
        <dbReference type="PROSITE" id="PS51126"/>
    </source>
</evidence>
<gene>
    <name evidence="12" type="ORF">CXG81DRAFT_15404</name>
</gene>
<evidence type="ECO:0000256" key="7">
    <source>
        <dbReference type="ARBA" id="ARBA00023203"/>
    </source>
</evidence>
<feature type="binding site" evidence="8">
    <location>
        <begin position="185"/>
        <end position="192"/>
    </location>
    <ligand>
        <name>ATP</name>
        <dbReference type="ChEBI" id="CHEBI:30616"/>
    </ligand>
</feature>
<dbReference type="EMBL" id="ML014358">
    <property type="protein sequence ID" value="RKO98816.1"/>
    <property type="molecule type" value="Genomic_DNA"/>
</dbReference>
<proteinExistence type="inferred from homology"/>
<dbReference type="PROSITE" id="PS50096">
    <property type="entry name" value="IQ"/>
    <property type="match status" value="3"/>
</dbReference>
<dbReference type="SMART" id="SM01132">
    <property type="entry name" value="DIL"/>
    <property type="match status" value="1"/>
</dbReference>
<evidence type="ECO:0000256" key="5">
    <source>
        <dbReference type="ARBA" id="ARBA00023123"/>
    </source>
</evidence>
<comment type="similarity">
    <text evidence="1 8">Belongs to the TRAFAC class myosin-kinesin ATPase superfamily. Myosin family.</text>
</comment>
<dbReference type="PRINTS" id="PR00193">
    <property type="entry name" value="MYOSINHEAVY"/>
</dbReference>
<keyword evidence="3 8" id="KW-0067">ATP-binding</keyword>
<dbReference type="Gene3D" id="1.20.58.530">
    <property type="match status" value="1"/>
</dbReference>
<feature type="region of interest" description="Disordered" evidence="9">
    <location>
        <begin position="1037"/>
        <end position="1057"/>
    </location>
</feature>
<evidence type="ECO:0000256" key="1">
    <source>
        <dbReference type="ARBA" id="ARBA00008314"/>
    </source>
</evidence>
<protein>
    <recommendedName>
        <fullName evidence="14">Myosin motor domain-containing protein</fullName>
    </recommendedName>
</protein>
<dbReference type="GO" id="GO:0000146">
    <property type="term" value="F:microfilament motor activity"/>
    <property type="evidence" value="ECO:0007669"/>
    <property type="project" value="TreeGrafter"/>
</dbReference>
<keyword evidence="4" id="KW-0175">Coiled coil</keyword>
<reference evidence="13" key="1">
    <citation type="journal article" date="2018" name="Nat. Microbiol.">
        <title>Leveraging single-cell genomics to expand the fungal tree of life.</title>
        <authorList>
            <person name="Ahrendt S.R."/>
            <person name="Quandt C.A."/>
            <person name="Ciobanu D."/>
            <person name="Clum A."/>
            <person name="Salamov A."/>
            <person name="Andreopoulos B."/>
            <person name="Cheng J.F."/>
            <person name="Woyke T."/>
            <person name="Pelin A."/>
            <person name="Henrissat B."/>
            <person name="Reynolds N.K."/>
            <person name="Benny G.L."/>
            <person name="Smith M.E."/>
            <person name="James T.Y."/>
            <person name="Grigoriev I.V."/>
        </authorList>
    </citation>
    <scope>NUCLEOTIDE SEQUENCE [LARGE SCALE GENOMIC DNA]</scope>
    <source>
        <strain evidence="13">ATCC 52028</strain>
    </source>
</reference>
<dbReference type="InterPro" id="IPR000048">
    <property type="entry name" value="IQ_motif_EF-hand-BS"/>
</dbReference>
<dbReference type="InterPro" id="IPR036103">
    <property type="entry name" value="MYSc_Myo5"/>
</dbReference>
<feature type="region of interest" description="Disordered" evidence="9">
    <location>
        <begin position="1132"/>
        <end position="1154"/>
    </location>
</feature>
<keyword evidence="5 8" id="KW-0518">Myosin</keyword>
<accession>A0A4P9X2P3</accession>
<dbReference type="SMART" id="SM00015">
    <property type="entry name" value="IQ"/>
    <property type="match status" value="6"/>
</dbReference>
<dbReference type="InterPro" id="IPR002710">
    <property type="entry name" value="Dilute_dom"/>
</dbReference>
<evidence type="ECO:0008006" key="14">
    <source>
        <dbReference type="Google" id="ProtNLM"/>
    </source>
</evidence>
<name>A0A4P9X2P3_9FUNG</name>
<dbReference type="PROSITE" id="PS51456">
    <property type="entry name" value="MYOSIN_MOTOR"/>
    <property type="match status" value="1"/>
</dbReference>
<evidence type="ECO:0000256" key="3">
    <source>
        <dbReference type="ARBA" id="ARBA00022840"/>
    </source>
</evidence>
<feature type="region of interest" description="Actin-binding" evidence="8">
    <location>
        <begin position="689"/>
        <end position="711"/>
    </location>
</feature>
<keyword evidence="6 8" id="KW-0505">Motor protein</keyword>
<sequence length="1589" mass="179795">MVVPFPDEKAFDAYVVGTKAWFPDEEEGWVVGTLTSKAVEGGKLLMAFHPEGGAASKSKNKDKPIVFERTLDQLQASKFADLPPLKNPPILEGIDDLANLSYLHEPEVLHNVRIRYMQEQIYTYSGIVLIAMNPFSRLAIYSPEIMREYSGKRRGELEPHLFAVAEEAYRTMITERRNQSIIVSGESGAGKTQSAKYIMRYFAIVDDLTKQSMSRSSSLQNDMAGVADGDKSSAVGSRTEIEQAVLSTNPIMESFGNSKTTRNDNSSRFGKYIEILFTPPDKATQSVSIIGATIRTYLLERSRLIFQPANERNYHIFYQLCAATPAAERKELGLGPWDSFFYLNQGGVGVVPGIDDAAEFAITQKALSTIGISVSAQWDIFRICAALLHIGNIKITANRDQAAIASDDAALVKATELLGLDRELFKKWITHKQIITRSEKIVTSLNAYQAVTGRDSVAKFIYSTLFDWLVKLININLRGSDSHVHDTRFIGVLDIYGFEHFKRNSFEQFCINYANEKLQQEFNQHVFKLEQEEYVAEQISWSFIDFNDNQPCIDMIEGKLGILDLLDEESRMPSGADANLINKLYTRFAPAEHKFFEKPRFGQAAFTIKHYATDVTYETDGFIEKNKDTVSDEQLQVLSETSFAFLKEVIATVPQAAASATPQPPTSGRPSGSSATKKPTLGSIFKGSLVQLMDTIRSTDSHYIRCIKPNQAKKAFGFESQMVLQQLRACGVLETIRISCAGYPSRWTYQEFADRYYLLIHSRGWVEDARAMALAIVSASIHAEDKYQMGLTKIFFRAGQLAFLEKLRTERLRACVVTLQKNMRRVLYQRRFLAMRAAAIRIQTAYRGHRARQEATRRRQTAAAVRLQTAVRAWLARHHYQNLRRATLFVQAIVRAKIARRERLGRDQRDAVQTIQRVWRGHRARREVRRVLARVILIQSCIRRRRAIREIAALRVEARSVGKLKETNYKLEGKLVELSQQLQAKQSEERATQDHVSHLEAQLASLKDKYAAAFKSSKSAQATAAEDLSGLKHEVSKLRSERDQLQKENDKMTHAQKRTEEELAALQTTYAAQKDAYDKLRKDIKMGKLKTGDDKETEQLRKDVASLRDQVGKLLAGKWKNDRVADQLLAETQSPGGSSVGGLPDPLQAQARHRRHSLEGILSPTASHHRLNRGSMMLDGPALFGETDERNAPEIDRGTRALEDPGLAQEMTDQLITNLRIPLPSTQSVATKKEIFFPAHLMGLVMSQYLKNHMSQQMVEVMTGNMMAIQALTTKFEDDYVSAFWLSNCFELLCIVKTAQETHARENRKKRPNLTDVTDKERALDQVRQKLDYLLIEIYHGWIRELKKRLSNMIVPAVIENQSLPGYICKQMGGLWGKWGKATQGTPFTIEQLLNFLSKLAKTMRCYYMEESMSRQILTEFLRVIGVSSFNHLLMRKNFCTWKRGVQIQYNVSRLEEWCTGHGIAEATLHLQQLLQAAKLLTLNKTSPQDIETIFDVCFLLNPTQIKKLLSLYYAADFDSPLSPELLNIAASRAILNEKSDSLLLDLEQAPDFTKPPVHAVHHLDKFIPSWTSLPHLTSLITIAANSIA</sequence>
<dbReference type="SMART" id="SM00242">
    <property type="entry name" value="MYSc"/>
    <property type="match status" value="1"/>
</dbReference>
<evidence type="ECO:0000256" key="8">
    <source>
        <dbReference type="PROSITE-ProRule" id="PRU00782"/>
    </source>
</evidence>
<dbReference type="SUPFAM" id="SSF52540">
    <property type="entry name" value="P-loop containing nucleoside triphosphate hydrolases"/>
    <property type="match status" value="2"/>
</dbReference>
<dbReference type="Gene3D" id="1.20.120.720">
    <property type="entry name" value="Myosin VI head, motor domain, U50 subdomain"/>
    <property type="match status" value="1"/>
</dbReference>
<feature type="compositionally biased region" description="Polar residues" evidence="9">
    <location>
        <begin position="668"/>
        <end position="677"/>
    </location>
</feature>
<evidence type="ECO:0000256" key="9">
    <source>
        <dbReference type="SAM" id="MobiDB-lite"/>
    </source>
</evidence>
<keyword evidence="13" id="KW-1185">Reference proteome</keyword>
<dbReference type="Gene3D" id="1.10.10.820">
    <property type="match status" value="1"/>
</dbReference>
<dbReference type="Pfam" id="PF00612">
    <property type="entry name" value="IQ"/>
    <property type="match status" value="3"/>
</dbReference>
<organism evidence="12 13">
    <name type="scientific">Caulochytrium protostelioides</name>
    <dbReference type="NCBI Taxonomy" id="1555241"/>
    <lineage>
        <taxon>Eukaryota</taxon>
        <taxon>Fungi</taxon>
        <taxon>Fungi incertae sedis</taxon>
        <taxon>Chytridiomycota</taxon>
        <taxon>Chytridiomycota incertae sedis</taxon>
        <taxon>Chytridiomycetes</taxon>
        <taxon>Caulochytriales</taxon>
        <taxon>Caulochytriaceae</taxon>
        <taxon>Caulochytrium</taxon>
    </lineage>
</organism>
<dbReference type="GO" id="GO:0016459">
    <property type="term" value="C:myosin complex"/>
    <property type="evidence" value="ECO:0007669"/>
    <property type="project" value="UniProtKB-KW"/>
</dbReference>
<dbReference type="OrthoDB" id="6108017at2759"/>
<dbReference type="InterPro" id="IPR001609">
    <property type="entry name" value="Myosin_head_motor_dom-like"/>
</dbReference>
<dbReference type="CDD" id="cd01380">
    <property type="entry name" value="MYSc_Myo5"/>
    <property type="match status" value="1"/>
</dbReference>
<dbReference type="GO" id="GO:0051015">
    <property type="term" value="F:actin filament binding"/>
    <property type="evidence" value="ECO:0007669"/>
    <property type="project" value="TreeGrafter"/>
</dbReference>
<dbReference type="Gene3D" id="3.30.70.1590">
    <property type="match status" value="1"/>
</dbReference>
<evidence type="ECO:0000259" key="11">
    <source>
        <dbReference type="PROSITE" id="PS51456"/>
    </source>
</evidence>
<dbReference type="InterPro" id="IPR027417">
    <property type="entry name" value="P-loop_NTPase"/>
</dbReference>
<feature type="domain" description="Myosin motor" evidence="11">
    <location>
        <begin position="92"/>
        <end position="809"/>
    </location>
</feature>
<dbReference type="PANTHER" id="PTHR13140:SF706">
    <property type="entry name" value="DILUTE CLASS UNCONVENTIONAL MYOSIN, ISOFORM C"/>
    <property type="match status" value="1"/>
</dbReference>
<dbReference type="GO" id="GO:0005524">
    <property type="term" value="F:ATP binding"/>
    <property type="evidence" value="ECO:0007669"/>
    <property type="project" value="UniProtKB-UniRule"/>
</dbReference>
<dbReference type="Gene3D" id="1.20.5.190">
    <property type="match status" value="2"/>
</dbReference>
<dbReference type="GO" id="GO:0007015">
    <property type="term" value="P:actin filament organization"/>
    <property type="evidence" value="ECO:0007669"/>
    <property type="project" value="TreeGrafter"/>
</dbReference>
<feature type="domain" description="Dilute" evidence="10">
    <location>
        <begin position="1278"/>
        <end position="1538"/>
    </location>
</feature>
<evidence type="ECO:0000256" key="2">
    <source>
        <dbReference type="ARBA" id="ARBA00022741"/>
    </source>
</evidence>
<dbReference type="FunFam" id="1.10.10.820:FF:000001">
    <property type="entry name" value="Myosin heavy chain"/>
    <property type="match status" value="1"/>
</dbReference>
<dbReference type="GO" id="GO:0005737">
    <property type="term" value="C:cytoplasm"/>
    <property type="evidence" value="ECO:0007669"/>
    <property type="project" value="TreeGrafter"/>
</dbReference>
<feature type="region of interest" description="Disordered" evidence="9">
    <location>
        <begin position="656"/>
        <end position="680"/>
    </location>
</feature>
<evidence type="ECO:0000313" key="12">
    <source>
        <dbReference type="EMBL" id="RKO98816.1"/>
    </source>
</evidence>